<organism evidence="1 2">
    <name type="scientific">Phormidium pseudopriestleyi FRX01</name>
    <dbReference type="NCBI Taxonomy" id="1759528"/>
    <lineage>
        <taxon>Bacteria</taxon>
        <taxon>Bacillati</taxon>
        <taxon>Cyanobacteriota</taxon>
        <taxon>Cyanophyceae</taxon>
        <taxon>Oscillatoriophycideae</taxon>
        <taxon>Oscillatoriales</taxon>
        <taxon>Oscillatoriaceae</taxon>
        <taxon>Phormidium</taxon>
    </lineage>
</organism>
<dbReference type="Proteomes" id="UP000664844">
    <property type="component" value="Unassembled WGS sequence"/>
</dbReference>
<keyword evidence="2" id="KW-1185">Reference proteome</keyword>
<dbReference type="RefSeq" id="WP_207088161.1">
    <property type="nucleotide sequence ID" value="NZ_JAFLQW010000298.1"/>
</dbReference>
<evidence type="ECO:0000313" key="1">
    <source>
        <dbReference type="EMBL" id="MBO0349649.1"/>
    </source>
</evidence>
<dbReference type="EMBL" id="JAFLQW010000298">
    <property type="protein sequence ID" value="MBO0349649.1"/>
    <property type="molecule type" value="Genomic_DNA"/>
</dbReference>
<protein>
    <submittedName>
        <fullName evidence="1">Uncharacterized protein</fullName>
    </submittedName>
</protein>
<accession>A0ABS3FRA7</accession>
<evidence type="ECO:0000313" key="2">
    <source>
        <dbReference type="Proteomes" id="UP000664844"/>
    </source>
</evidence>
<sequence length="48" mass="5184">MHPIFGVRASCWNLGECEHLAGIWGSAIAPETGSLARTQNVVTITFKI</sequence>
<reference evidence="1 2" key="1">
    <citation type="submission" date="2021-03" db="EMBL/GenBank/DDBJ databases">
        <title>Metabolic Capacity of the Antarctic Cyanobacterium Phormidium pseudopriestleyi that Sustains Oxygenic Photosynthesis in the Presence of Hydrogen Sulfide.</title>
        <authorList>
            <person name="Lumian J.E."/>
            <person name="Jungblut A.D."/>
            <person name="Dillon M.L."/>
            <person name="Hawes I."/>
            <person name="Doran P.T."/>
            <person name="Mackey T.J."/>
            <person name="Dick G.J."/>
            <person name="Grettenberger C.L."/>
            <person name="Sumner D.Y."/>
        </authorList>
    </citation>
    <scope>NUCLEOTIDE SEQUENCE [LARGE SCALE GENOMIC DNA]</scope>
    <source>
        <strain evidence="1 2">FRX01</strain>
    </source>
</reference>
<name>A0ABS3FRA7_9CYAN</name>
<comment type="caution">
    <text evidence="1">The sequence shown here is derived from an EMBL/GenBank/DDBJ whole genome shotgun (WGS) entry which is preliminary data.</text>
</comment>
<proteinExistence type="predicted"/>
<gene>
    <name evidence="1" type="ORF">J0895_11105</name>
</gene>